<evidence type="ECO:0000259" key="6">
    <source>
        <dbReference type="PROSITE" id="PS51352"/>
    </source>
</evidence>
<evidence type="ECO:0000256" key="2">
    <source>
        <dbReference type="ARBA" id="ARBA00022982"/>
    </source>
</evidence>
<dbReference type="InterPro" id="IPR017937">
    <property type="entry name" value="Thioredoxin_CS"/>
</dbReference>
<proteinExistence type="predicted"/>
<dbReference type="RefSeq" id="WP_073307789.1">
    <property type="nucleotide sequence ID" value="NZ_FQWV01000003.1"/>
</dbReference>
<feature type="region of interest" description="Disordered" evidence="5">
    <location>
        <begin position="1"/>
        <end position="42"/>
    </location>
</feature>
<dbReference type="STRING" id="43928.SAMN05443636_1331"/>
<keyword evidence="3" id="KW-1015">Disulfide bond</keyword>
<accession>A0A1M5NSM8</accession>
<reference evidence="7 8" key="1">
    <citation type="submission" date="2016-11" db="EMBL/GenBank/DDBJ databases">
        <authorList>
            <person name="Jaros S."/>
            <person name="Januszkiewicz K."/>
            <person name="Wedrychowicz H."/>
        </authorList>
    </citation>
    <scope>NUCLEOTIDE SEQUENCE [LARGE SCALE GENOMIC DNA]</scope>
    <source>
        <strain evidence="7 8">DSM 9297</strain>
    </source>
</reference>
<evidence type="ECO:0000313" key="8">
    <source>
        <dbReference type="Proteomes" id="UP000184357"/>
    </source>
</evidence>
<dbReference type="OrthoDB" id="35385at2157"/>
<dbReference type="EMBL" id="FQWV01000003">
    <property type="protein sequence ID" value="SHG92468.1"/>
    <property type="molecule type" value="Genomic_DNA"/>
</dbReference>
<keyword evidence="8" id="KW-1185">Reference proteome</keyword>
<evidence type="ECO:0000256" key="1">
    <source>
        <dbReference type="ARBA" id="ARBA00022448"/>
    </source>
</evidence>
<dbReference type="Gene3D" id="3.40.30.10">
    <property type="entry name" value="Glutaredoxin"/>
    <property type="match status" value="1"/>
</dbReference>
<evidence type="ECO:0000313" key="7">
    <source>
        <dbReference type="EMBL" id="SHG92468.1"/>
    </source>
</evidence>
<dbReference type="PROSITE" id="PS51352">
    <property type="entry name" value="THIOREDOXIN_2"/>
    <property type="match status" value="1"/>
</dbReference>
<evidence type="ECO:0000256" key="3">
    <source>
        <dbReference type="ARBA" id="ARBA00023157"/>
    </source>
</evidence>
<dbReference type="InterPro" id="IPR013766">
    <property type="entry name" value="Thioredoxin_domain"/>
</dbReference>
<dbReference type="PRINTS" id="PR00421">
    <property type="entry name" value="THIOREDOXIN"/>
</dbReference>
<dbReference type="GO" id="GO:0005737">
    <property type="term" value="C:cytoplasm"/>
    <property type="evidence" value="ECO:0007669"/>
    <property type="project" value="TreeGrafter"/>
</dbReference>
<dbReference type="Proteomes" id="UP000184357">
    <property type="component" value="Unassembled WGS sequence"/>
</dbReference>
<sequence>MSERDQIREQNAEELKNKLSGEGAEEETASDRSEPVHVESAEHLQDLVDEGGVVLTDFYADWCGPCKMLEPIVNEIAAETDATVAKVDVDAQQRLAQQYRVQGVPTMYLFADGEQVEQMVGVRQKDQLVSLVQQYA</sequence>
<feature type="compositionally biased region" description="Basic and acidic residues" evidence="5">
    <location>
        <begin position="29"/>
        <end position="42"/>
    </location>
</feature>
<feature type="domain" description="Thioredoxin" evidence="6">
    <location>
        <begin position="18"/>
        <end position="136"/>
    </location>
</feature>
<name>A0A1M5NSM8_9EURY</name>
<gene>
    <name evidence="7" type="ORF">SAMN05443636_1331</name>
</gene>
<dbReference type="NCBIfam" id="TIGR01068">
    <property type="entry name" value="thioredoxin"/>
    <property type="match status" value="1"/>
</dbReference>
<evidence type="ECO:0000256" key="5">
    <source>
        <dbReference type="SAM" id="MobiDB-lite"/>
    </source>
</evidence>
<protein>
    <submittedName>
        <fullName evidence="7">Thioredoxin</fullName>
    </submittedName>
</protein>
<dbReference type="InterPro" id="IPR005746">
    <property type="entry name" value="Thioredoxin"/>
</dbReference>
<feature type="compositionally biased region" description="Basic and acidic residues" evidence="5">
    <location>
        <begin position="1"/>
        <end position="19"/>
    </location>
</feature>
<dbReference type="PANTHER" id="PTHR45663">
    <property type="entry name" value="GEO12009P1"/>
    <property type="match status" value="1"/>
</dbReference>
<organism evidence="7 8">
    <name type="scientific">Halobaculum gomorrense</name>
    <dbReference type="NCBI Taxonomy" id="43928"/>
    <lineage>
        <taxon>Archaea</taxon>
        <taxon>Methanobacteriati</taxon>
        <taxon>Methanobacteriota</taxon>
        <taxon>Stenosarchaea group</taxon>
        <taxon>Halobacteria</taxon>
        <taxon>Halobacteriales</taxon>
        <taxon>Haloferacaceae</taxon>
        <taxon>Halobaculum</taxon>
    </lineage>
</organism>
<dbReference type="AlphaFoldDB" id="A0A1M5NSM8"/>
<dbReference type="CDD" id="cd02947">
    <property type="entry name" value="TRX_family"/>
    <property type="match status" value="1"/>
</dbReference>
<keyword evidence="1" id="KW-0813">Transport</keyword>
<keyword evidence="4" id="KW-0676">Redox-active center</keyword>
<keyword evidence="2" id="KW-0249">Electron transport</keyword>
<dbReference type="SUPFAM" id="SSF52833">
    <property type="entry name" value="Thioredoxin-like"/>
    <property type="match status" value="1"/>
</dbReference>
<dbReference type="GO" id="GO:0015035">
    <property type="term" value="F:protein-disulfide reductase activity"/>
    <property type="evidence" value="ECO:0007669"/>
    <property type="project" value="InterPro"/>
</dbReference>
<dbReference type="InterPro" id="IPR036249">
    <property type="entry name" value="Thioredoxin-like_sf"/>
</dbReference>
<evidence type="ECO:0000256" key="4">
    <source>
        <dbReference type="ARBA" id="ARBA00023284"/>
    </source>
</evidence>
<dbReference type="PROSITE" id="PS00194">
    <property type="entry name" value="THIOREDOXIN_1"/>
    <property type="match status" value="1"/>
</dbReference>
<dbReference type="FunFam" id="3.40.30.10:FF:000001">
    <property type="entry name" value="Thioredoxin"/>
    <property type="match status" value="1"/>
</dbReference>
<dbReference type="Pfam" id="PF00085">
    <property type="entry name" value="Thioredoxin"/>
    <property type="match status" value="1"/>
</dbReference>
<dbReference type="PANTHER" id="PTHR45663:SF11">
    <property type="entry name" value="GEO12009P1"/>
    <property type="match status" value="1"/>
</dbReference>